<comment type="caution">
    <text evidence="10">The sequence shown here is derived from an EMBL/GenBank/DDBJ whole genome shotgun (WGS) entry which is preliminary data.</text>
</comment>
<dbReference type="Gene3D" id="1.10.510.10">
    <property type="entry name" value="Transferase(Phosphotransferase) domain 1"/>
    <property type="match status" value="1"/>
</dbReference>
<dbReference type="InterPro" id="IPR008271">
    <property type="entry name" value="Ser/Thr_kinase_AS"/>
</dbReference>
<keyword evidence="4 7" id="KW-0547">Nucleotide-binding</keyword>
<dbReference type="SUPFAM" id="SSF56112">
    <property type="entry name" value="Protein kinase-like (PK-like)"/>
    <property type="match status" value="1"/>
</dbReference>
<reference evidence="10 11" key="1">
    <citation type="journal article" date="2016" name="BMC Genomics">
        <title>Comparative genomics reveals Cyclospora cayetanensis possesses coccidia-like metabolism and invasion components but unique surface antigens.</title>
        <authorList>
            <person name="Liu S."/>
            <person name="Wang L."/>
            <person name="Zheng H."/>
            <person name="Xu Z."/>
            <person name="Roellig D.M."/>
            <person name="Li N."/>
            <person name="Frace M.A."/>
            <person name="Tang K."/>
            <person name="Arrowood M.J."/>
            <person name="Moss D.M."/>
            <person name="Zhang L."/>
            <person name="Feng Y."/>
            <person name="Xiao L."/>
        </authorList>
    </citation>
    <scope>NUCLEOTIDE SEQUENCE [LARGE SCALE GENOMIC DNA]</scope>
    <source>
        <strain evidence="10 11">CHN_HEN01</strain>
    </source>
</reference>
<dbReference type="PROSITE" id="PS50011">
    <property type="entry name" value="PROTEIN_KINASE_DOM"/>
    <property type="match status" value="1"/>
</dbReference>
<evidence type="ECO:0000256" key="1">
    <source>
        <dbReference type="ARBA" id="ARBA00011245"/>
    </source>
</evidence>
<dbReference type="SMART" id="SM00220">
    <property type="entry name" value="S_TKc"/>
    <property type="match status" value="1"/>
</dbReference>
<keyword evidence="5" id="KW-0418">Kinase</keyword>
<dbReference type="CDD" id="cd14003">
    <property type="entry name" value="STKc_AMPK-like"/>
    <property type="match status" value="1"/>
</dbReference>
<feature type="region of interest" description="Disordered" evidence="8">
    <location>
        <begin position="341"/>
        <end position="378"/>
    </location>
</feature>
<dbReference type="PANTHER" id="PTHR24346:SF82">
    <property type="entry name" value="KP78A-RELATED"/>
    <property type="match status" value="1"/>
</dbReference>
<feature type="compositionally biased region" description="Polar residues" evidence="8">
    <location>
        <begin position="1178"/>
        <end position="1187"/>
    </location>
</feature>
<sequence>MRPPPQERPLKKEEALRLQGTRGNPLGCKQRLPEVPPLRLTLGPGIATSDIRRSPANGLPQIPRTSRVPLREEAYEHGVGLAPLWSQEGINLGEREVLLHLCTYRGPPKVPHGDPKRRLPTFSHGVPQVYRDIKHSDEPQNAVANVKDLSRAPIGHDGSAIGCSRGSREPKSSPSRQQHASGGNGAPELVSGARLRLNLESLYAASNTLKDRNGIGHPGPQCLGEGRRLTANEATAMRDYTLRLLQYSEWEAEKHSTSLAKQQRRGHLTARGSAVGASGSSTDRNDAHFKSETPRAARSLVKSLVHQLEARKIRCKAGGTVRHTGHLGGPMTHVPVFAGKEKEEDSAGSSSTGRPWAPLDSPIPEEKQTSASCSNTTGKVNTLQQCNSVSVKGEPKGGQGASEEPWRLEAHQLDAALHRGTPEKIVGSYLLGRTIGEGTFGKVKVGTHTLTGECVAVKVLEKDKLRAAEDAERVLREIHILRAVRHPHIIHLLEIVETASRLYLVMELASGGELFDFIVQRQRVDEPTARRLFRQILSGVEALHSMFICHRDLKPENLLLDSSMNIKIVDFGLSNLYRHKRMLVTACGSPSYAAPEIVQGKLYSPLAVDIWSCGVILYALLVGRLPFEESTTEGLYRRIISGHFGCPSHLSPEACSLLRGILHTTAAPARSGSSLHQPRYHLLCIKKRREEDAAASQAKQQQKQCLECPSPQNEALRSPRVKCPSVQGPDPAVKMRSEGASVALAKFALDSSSHKACQKRTDGVVTASRETAKPANAKERRNEPFNSQESLQRQVDQTRVRRQIQSIRQRPERLIYSCARPRSATGGQATGGKMLNLSAAPREPDHSMTAAAWQKQLPAVPHEHTAARALTQREKRLPYASHLRRSIPLPCDSLDAVEDNLLNSSQEKAQLQSSALPTDGGRSQDQMELLRDSMHSELEATQRLQEQECILSALRKQQAPTATQKDVSVRQNILQRGQGKPVQIKGAQSMQHDQVQPRADTLQTTQQLLHNILVRQHKQMREEHMQRFVGRLPNQLLNADQPACWPLMTRGSLPASTVPKPSLEKQKSSTRMLMSLLSPRCSVEHAILRSQAESQGARGSLTAAPLTAVLSPSKAGICRDSAACSGRGSSVRDPTGLTSTTQRDSTSGCAGPEAQARCSRGGNQKLPRRVPGGLIPTKPSTMVTQTPGRRLHTEERMQNRELNKTASRATHIPSLSLRATNKSSGTSSGTSSNNSAGISIRLSHNKGSTVIGPDDSSKTAKSLCPPTFTANGTSLESRPIGGSLTARNTFEKTDTAGARPGAVSGHGVPSGSAMGSNLSRLDSLREQTHPVSLRLLAVAKAKVGARRAASIQAQLSTRKQPCRNNVLPVQSHSRASTAASQGGVRGAIHSASKGAASPPVVQPSQQRSETADGMISTGLRTPYKPDNISTPAALGRMSTAKTPPVATRIPVRDAWVDINSLSERKNFEDSRSILRRIPSRPSVQGQAPHSQPDTRKRPSEGVIQAAGVNVNKDFRRGGSNFTSSSAAEAPGPSSDLRAVPLMCMRSSMPPLPLNEELKHKAGAPFCSAASGLAENILSYRPLGASPPGLLP</sequence>
<evidence type="ECO:0000259" key="9">
    <source>
        <dbReference type="PROSITE" id="PS50011"/>
    </source>
</evidence>
<feature type="compositionally biased region" description="Low complexity" evidence="8">
    <location>
        <begin position="1219"/>
        <end position="1240"/>
    </location>
</feature>
<feature type="region of interest" description="Disordered" evidence="8">
    <location>
        <begin position="695"/>
        <end position="730"/>
    </location>
</feature>
<feature type="region of interest" description="Disordered" evidence="8">
    <location>
        <begin position="146"/>
        <end position="189"/>
    </location>
</feature>
<dbReference type="PROSITE" id="PS00107">
    <property type="entry name" value="PROTEIN_KINASE_ATP"/>
    <property type="match status" value="1"/>
</dbReference>
<evidence type="ECO:0000256" key="3">
    <source>
        <dbReference type="ARBA" id="ARBA00022679"/>
    </source>
</evidence>
<feature type="domain" description="Protein kinase" evidence="9">
    <location>
        <begin position="429"/>
        <end position="683"/>
    </location>
</feature>
<feature type="region of interest" description="Disordered" evidence="8">
    <location>
        <begin position="385"/>
        <end position="404"/>
    </location>
</feature>
<feature type="region of interest" description="Disordered" evidence="8">
    <location>
        <begin position="1369"/>
        <end position="1426"/>
    </location>
</feature>
<feature type="compositionally biased region" description="Polar residues" evidence="8">
    <location>
        <begin position="369"/>
        <end position="378"/>
    </location>
</feature>
<dbReference type="InterPro" id="IPR011009">
    <property type="entry name" value="Kinase-like_dom_sf"/>
</dbReference>
<dbReference type="InParanoid" id="A0A1D3DB38"/>
<dbReference type="VEuPathDB" id="ToxoDB:LOC34621816"/>
<dbReference type="InterPro" id="IPR000719">
    <property type="entry name" value="Prot_kinase_dom"/>
</dbReference>
<dbReference type="Proteomes" id="UP000095192">
    <property type="component" value="Unassembled WGS sequence"/>
</dbReference>
<evidence type="ECO:0000256" key="7">
    <source>
        <dbReference type="PROSITE-ProRule" id="PRU10141"/>
    </source>
</evidence>
<evidence type="ECO:0000256" key="8">
    <source>
        <dbReference type="SAM" id="MobiDB-lite"/>
    </source>
</evidence>
<evidence type="ECO:0000256" key="4">
    <source>
        <dbReference type="ARBA" id="ARBA00022741"/>
    </source>
</evidence>
<dbReference type="GO" id="GO:0035556">
    <property type="term" value="P:intracellular signal transduction"/>
    <property type="evidence" value="ECO:0007669"/>
    <property type="project" value="TreeGrafter"/>
</dbReference>
<dbReference type="FunFam" id="3.30.200.20:FF:000003">
    <property type="entry name" value="Non-specific serine/threonine protein kinase"/>
    <property type="match status" value="1"/>
</dbReference>
<feature type="region of interest" description="Disordered" evidence="8">
    <location>
        <begin position="256"/>
        <end position="295"/>
    </location>
</feature>
<feature type="compositionally biased region" description="Polar residues" evidence="8">
    <location>
        <begin position="1369"/>
        <end position="1380"/>
    </location>
</feature>
<feature type="compositionally biased region" description="Basic and acidic residues" evidence="8">
    <location>
        <begin position="283"/>
        <end position="295"/>
    </location>
</feature>
<keyword evidence="2" id="KW-0723">Serine/threonine-protein kinase</keyword>
<evidence type="ECO:0000256" key="2">
    <source>
        <dbReference type="ARBA" id="ARBA00022527"/>
    </source>
</evidence>
<feature type="region of interest" description="Disordered" evidence="8">
    <location>
        <begin position="1513"/>
        <end position="1533"/>
    </location>
</feature>
<keyword evidence="11" id="KW-1185">Reference proteome</keyword>
<comment type="subunit">
    <text evidence="1">Monomer.</text>
</comment>
<keyword evidence="6 7" id="KW-0067">ATP-binding</keyword>
<feature type="compositionally biased region" description="Basic and acidic residues" evidence="8">
    <location>
        <begin position="1191"/>
        <end position="1203"/>
    </location>
</feature>
<gene>
    <name evidence="10" type="ORF">cyc_05467</name>
</gene>
<keyword evidence="3" id="KW-0808">Transferase</keyword>
<feature type="compositionally biased region" description="Basic and acidic residues" evidence="8">
    <location>
        <begin position="770"/>
        <end position="783"/>
    </location>
</feature>
<evidence type="ECO:0000256" key="5">
    <source>
        <dbReference type="ARBA" id="ARBA00022777"/>
    </source>
</evidence>
<feature type="region of interest" description="Disordered" evidence="8">
    <location>
        <begin position="1472"/>
        <end position="1501"/>
    </location>
</feature>
<accession>A0A1D3DB38</accession>
<dbReference type="GO" id="GO:0005737">
    <property type="term" value="C:cytoplasm"/>
    <property type="evidence" value="ECO:0007669"/>
    <property type="project" value="TreeGrafter"/>
</dbReference>
<dbReference type="GO" id="GO:0004674">
    <property type="term" value="F:protein serine/threonine kinase activity"/>
    <property type="evidence" value="ECO:0007669"/>
    <property type="project" value="UniProtKB-KW"/>
</dbReference>
<proteinExistence type="predicted"/>
<organism evidence="10 11">
    <name type="scientific">Cyclospora cayetanensis</name>
    <dbReference type="NCBI Taxonomy" id="88456"/>
    <lineage>
        <taxon>Eukaryota</taxon>
        <taxon>Sar</taxon>
        <taxon>Alveolata</taxon>
        <taxon>Apicomplexa</taxon>
        <taxon>Conoidasida</taxon>
        <taxon>Coccidia</taxon>
        <taxon>Eucoccidiorida</taxon>
        <taxon>Eimeriorina</taxon>
        <taxon>Eimeriidae</taxon>
        <taxon>Cyclospora</taxon>
    </lineage>
</organism>
<dbReference type="FunFam" id="1.10.510.10:FF:000571">
    <property type="entry name" value="Maternal embryonic leucine zipper kinase"/>
    <property type="match status" value="1"/>
</dbReference>
<feature type="binding site" evidence="7">
    <location>
        <position position="458"/>
    </location>
    <ligand>
        <name>ATP</name>
        <dbReference type="ChEBI" id="CHEBI:30616"/>
    </ligand>
</feature>
<dbReference type="PROSITE" id="PS00108">
    <property type="entry name" value="PROTEIN_KINASE_ST"/>
    <property type="match status" value="1"/>
</dbReference>
<feature type="region of interest" description="Disordered" evidence="8">
    <location>
        <begin position="1"/>
        <end position="32"/>
    </location>
</feature>
<dbReference type="GO" id="GO:0005524">
    <property type="term" value="F:ATP binding"/>
    <property type="evidence" value="ECO:0007669"/>
    <property type="project" value="UniProtKB-UniRule"/>
</dbReference>
<feature type="region of interest" description="Disordered" evidence="8">
    <location>
        <begin position="1122"/>
        <end position="1317"/>
    </location>
</feature>
<evidence type="ECO:0000256" key="6">
    <source>
        <dbReference type="ARBA" id="ARBA00022840"/>
    </source>
</evidence>
<protein>
    <submittedName>
        <fullName evidence="10">CAM snf1 domain-containing protein</fullName>
    </submittedName>
</protein>
<feature type="compositionally biased region" description="Polar residues" evidence="8">
    <location>
        <begin position="172"/>
        <end position="181"/>
    </location>
</feature>
<dbReference type="PANTHER" id="PTHR24346">
    <property type="entry name" value="MAP/MICROTUBULE AFFINITY-REGULATING KINASE"/>
    <property type="match status" value="1"/>
</dbReference>
<dbReference type="Pfam" id="PF00069">
    <property type="entry name" value="Pkinase"/>
    <property type="match status" value="1"/>
</dbReference>
<name>A0A1D3DB38_9EIME</name>
<dbReference type="EMBL" id="JROU02000015">
    <property type="protein sequence ID" value="OEH80673.1"/>
    <property type="molecule type" value="Genomic_DNA"/>
</dbReference>
<evidence type="ECO:0000313" key="10">
    <source>
        <dbReference type="EMBL" id="OEH80673.1"/>
    </source>
</evidence>
<feature type="compositionally biased region" description="Low complexity" evidence="8">
    <location>
        <begin position="270"/>
        <end position="281"/>
    </location>
</feature>
<evidence type="ECO:0000313" key="11">
    <source>
        <dbReference type="Proteomes" id="UP000095192"/>
    </source>
</evidence>
<dbReference type="VEuPathDB" id="ToxoDB:cyc_05467"/>
<feature type="compositionally biased region" description="Polar residues" evidence="8">
    <location>
        <begin position="1136"/>
        <end position="1148"/>
    </location>
</feature>
<feature type="compositionally biased region" description="Low complexity" evidence="8">
    <location>
        <begin position="1523"/>
        <end position="1533"/>
    </location>
</feature>
<feature type="compositionally biased region" description="Low complexity" evidence="8">
    <location>
        <begin position="695"/>
        <end position="704"/>
    </location>
</feature>
<dbReference type="InterPro" id="IPR017441">
    <property type="entry name" value="Protein_kinase_ATP_BS"/>
</dbReference>
<feature type="region of interest" description="Disordered" evidence="8">
    <location>
        <begin position="760"/>
        <end position="798"/>
    </location>
</feature>